<protein>
    <submittedName>
        <fullName evidence="11">Uncharacterized protein</fullName>
    </submittedName>
</protein>
<dbReference type="InterPro" id="IPR008689">
    <property type="entry name" value="ATP_synth_F0_dsu_mt"/>
</dbReference>
<dbReference type="InterPro" id="IPR036228">
    <property type="entry name" value="ATP_synth_F0_dsu_sf_mt"/>
</dbReference>
<evidence type="ECO:0000256" key="10">
    <source>
        <dbReference type="SAM" id="Coils"/>
    </source>
</evidence>
<dbReference type="Proteomes" id="UP000243579">
    <property type="component" value="Unassembled WGS sequence"/>
</dbReference>
<evidence type="ECO:0000256" key="7">
    <source>
        <dbReference type="ARBA" id="ARBA00023065"/>
    </source>
</evidence>
<keyword evidence="7" id="KW-0406">Ion transport</keyword>
<dbReference type="SUPFAM" id="SSF161065">
    <property type="entry name" value="ATP synthase D chain-like"/>
    <property type="match status" value="1"/>
</dbReference>
<keyword evidence="8" id="KW-0496">Mitochondrion</keyword>
<name>A0A1V9YJQ1_ACHHY</name>
<sequence>MNRLSVALVKTSARRFSSAAPSLTLTTQWEPLRAKLADPRARASLDSLKQAHAAIVAEAREFAGEPEKINFAHYKNLIKNKDLVEALEENYASIVFPEIKPEDCYTAGSSLEADLKPTYQALDAEIADSVERIEELKQLIALMEETRTTKATTIDEVAAMHPEIVDEIDEEIANYDWDKDVPQ</sequence>
<dbReference type="AlphaFoldDB" id="A0A1V9YJQ1"/>
<dbReference type="EMBL" id="JNBR01001551">
    <property type="protein sequence ID" value="OQR85938.1"/>
    <property type="molecule type" value="Genomic_DNA"/>
</dbReference>
<gene>
    <name evidence="11" type="ORF">ACHHYP_11158</name>
</gene>
<comment type="similarity">
    <text evidence="2">Belongs to the ATPase d subunit family.</text>
</comment>
<dbReference type="Pfam" id="PF05873">
    <property type="entry name" value="Mt_ATP-synt_D"/>
    <property type="match status" value="1"/>
</dbReference>
<reference evidence="11 12" key="1">
    <citation type="journal article" date="2014" name="Genome Biol. Evol.">
        <title>The secreted proteins of Achlya hypogyna and Thraustotheca clavata identify the ancestral oomycete secretome and reveal gene acquisitions by horizontal gene transfer.</title>
        <authorList>
            <person name="Misner I."/>
            <person name="Blouin N."/>
            <person name="Leonard G."/>
            <person name="Richards T.A."/>
            <person name="Lane C.E."/>
        </authorList>
    </citation>
    <scope>NUCLEOTIDE SEQUENCE [LARGE SCALE GENOMIC DNA]</scope>
    <source>
        <strain evidence="11 12">ATCC 48635</strain>
    </source>
</reference>
<keyword evidence="9" id="KW-0472">Membrane</keyword>
<keyword evidence="4" id="KW-0138">CF(0)</keyword>
<dbReference type="GO" id="GO:0015078">
    <property type="term" value="F:proton transmembrane transporter activity"/>
    <property type="evidence" value="ECO:0007669"/>
    <property type="project" value="InterPro"/>
</dbReference>
<keyword evidence="3" id="KW-0813">Transport</keyword>
<keyword evidence="5" id="KW-0375">Hydrogen ion transport</keyword>
<feature type="coiled-coil region" evidence="10">
    <location>
        <begin position="119"/>
        <end position="146"/>
    </location>
</feature>
<comment type="subcellular location">
    <subcellularLocation>
        <location evidence="1">Mitochondrion inner membrane</location>
    </subcellularLocation>
</comment>
<evidence type="ECO:0000256" key="4">
    <source>
        <dbReference type="ARBA" id="ARBA00022547"/>
    </source>
</evidence>
<dbReference type="Gene3D" id="6.10.280.70">
    <property type="match status" value="1"/>
</dbReference>
<organism evidence="11 12">
    <name type="scientific">Achlya hypogyna</name>
    <name type="common">Oomycete</name>
    <name type="synonym">Protoachlya hypogyna</name>
    <dbReference type="NCBI Taxonomy" id="1202772"/>
    <lineage>
        <taxon>Eukaryota</taxon>
        <taxon>Sar</taxon>
        <taxon>Stramenopiles</taxon>
        <taxon>Oomycota</taxon>
        <taxon>Saprolegniomycetes</taxon>
        <taxon>Saprolegniales</taxon>
        <taxon>Achlyaceae</taxon>
        <taxon>Achlya</taxon>
    </lineage>
</organism>
<keyword evidence="12" id="KW-1185">Reference proteome</keyword>
<evidence type="ECO:0000256" key="3">
    <source>
        <dbReference type="ARBA" id="ARBA00022448"/>
    </source>
</evidence>
<dbReference type="GO" id="GO:0045259">
    <property type="term" value="C:proton-transporting ATP synthase complex"/>
    <property type="evidence" value="ECO:0007669"/>
    <property type="project" value="UniProtKB-KW"/>
</dbReference>
<evidence type="ECO:0000256" key="9">
    <source>
        <dbReference type="ARBA" id="ARBA00023136"/>
    </source>
</evidence>
<proteinExistence type="inferred from homology"/>
<comment type="caution">
    <text evidence="11">The sequence shown here is derived from an EMBL/GenBank/DDBJ whole genome shotgun (WGS) entry which is preliminary data.</text>
</comment>
<dbReference type="GO" id="GO:0015986">
    <property type="term" value="P:proton motive force-driven ATP synthesis"/>
    <property type="evidence" value="ECO:0007669"/>
    <property type="project" value="InterPro"/>
</dbReference>
<evidence type="ECO:0000313" key="12">
    <source>
        <dbReference type="Proteomes" id="UP000243579"/>
    </source>
</evidence>
<dbReference type="STRING" id="1202772.A0A1V9YJQ1"/>
<keyword evidence="6" id="KW-0999">Mitochondrion inner membrane</keyword>
<dbReference type="PANTHER" id="PTHR12700">
    <property type="entry name" value="ATP SYNTHASE SUBUNIT D, MITOCHONDRIAL"/>
    <property type="match status" value="1"/>
</dbReference>
<dbReference type="GO" id="GO:0005743">
    <property type="term" value="C:mitochondrial inner membrane"/>
    <property type="evidence" value="ECO:0007669"/>
    <property type="project" value="UniProtKB-SubCell"/>
</dbReference>
<evidence type="ECO:0000256" key="2">
    <source>
        <dbReference type="ARBA" id="ARBA00006842"/>
    </source>
</evidence>
<evidence type="ECO:0000256" key="1">
    <source>
        <dbReference type="ARBA" id="ARBA00004273"/>
    </source>
</evidence>
<evidence type="ECO:0000256" key="5">
    <source>
        <dbReference type="ARBA" id="ARBA00022781"/>
    </source>
</evidence>
<dbReference type="OrthoDB" id="35799at2759"/>
<evidence type="ECO:0000313" key="11">
    <source>
        <dbReference type="EMBL" id="OQR85938.1"/>
    </source>
</evidence>
<keyword evidence="10" id="KW-0175">Coiled coil</keyword>
<accession>A0A1V9YJQ1</accession>
<evidence type="ECO:0000256" key="6">
    <source>
        <dbReference type="ARBA" id="ARBA00022792"/>
    </source>
</evidence>
<evidence type="ECO:0000256" key="8">
    <source>
        <dbReference type="ARBA" id="ARBA00023128"/>
    </source>
</evidence>